<protein>
    <submittedName>
        <fullName evidence="9">Cytosine permease</fullName>
    </submittedName>
</protein>
<keyword evidence="5 8" id="KW-1133">Transmembrane helix</keyword>
<comment type="subcellular location">
    <subcellularLocation>
        <location evidence="1">Membrane</location>
        <topology evidence="1">Multi-pass membrane protein</topology>
    </subcellularLocation>
</comment>
<gene>
    <name evidence="9" type="ORF">GCM10022235_24320</name>
</gene>
<keyword evidence="3 7" id="KW-0813">Transport</keyword>
<dbReference type="EMBL" id="BAABAA010000002">
    <property type="protein sequence ID" value="GAA3555485.1"/>
    <property type="molecule type" value="Genomic_DNA"/>
</dbReference>
<feature type="transmembrane region" description="Helical" evidence="8">
    <location>
        <begin position="410"/>
        <end position="434"/>
    </location>
</feature>
<reference evidence="10" key="1">
    <citation type="journal article" date="2019" name="Int. J. Syst. Evol. Microbiol.">
        <title>The Global Catalogue of Microorganisms (GCM) 10K type strain sequencing project: providing services to taxonomists for standard genome sequencing and annotation.</title>
        <authorList>
            <consortium name="The Broad Institute Genomics Platform"/>
            <consortium name="The Broad Institute Genome Sequencing Center for Infectious Disease"/>
            <person name="Wu L."/>
            <person name="Ma J."/>
        </authorList>
    </citation>
    <scope>NUCLEOTIDE SEQUENCE [LARGE SCALE GENOMIC DNA]</scope>
    <source>
        <strain evidence="10">JCM 16928</strain>
    </source>
</reference>
<feature type="transmembrane region" description="Helical" evidence="8">
    <location>
        <begin position="65"/>
        <end position="88"/>
    </location>
</feature>
<keyword evidence="6 7" id="KW-0472">Membrane</keyword>
<dbReference type="PIRSF" id="PIRSF002744">
    <property type="entry name" value="Pur-cyt_permease"/>
    <property type="match status" value="1"/>
</dbReference>
<evidence type="ECO:0000256" key="8">
    <source>
        <dbReference type="SAM" id="Phobius"/>
    </source>
</evidence>
<dbReference type="RefSeq" id="WP_344840305.1">
    <property type="nucleotide sequence ID" value="NZ_BAABAA010000002.1"/>
</dbReference>
<evidence type="ECO:0000256" key="5">
    <source>
        <dbReference type="ARBA" id="ARBA00022989"/>
    </source>
</evidence>
<sequence>MADQLRVDAVEGRTALSVESNGLNVISDTDRKGTPRQLFWPWFGANVSVLGLSYGAFALGFGISFWQAVIAGVIGIVFSFLLCGLIALAGKRGSAPTLVLSRAAFGVRGNKLPSLISWLLTVGWETVLTILATLATATVFERLGWGGGSITKVIALVVVGTLTVACGVLGFDLIMRAQTVITVVTGVLTVVYIILVADQVHWSAVSALPSGSGQAVVGALVFLMTGFGLGWVNAAADYSRYLPRTASSRGVVGWTTFGSSVAPVVLFIFGLLLAGSSQDLSSAIAADPIGALAEALPTWFLVPFVIVAVLGLVGGAVLDIYSSGLALLSVGLPAPRYVAAFIDGLVMIAGTIYVVFFSSDSFLSQFQGFLITLGVPVAAWCGIMLADIASRRRDYAEAELFDRRGRYGDIQWLPIATVVVATAIGWGLVTNGLASWLTWQGYLLKPLGLGGKEGAWAFANLGVLFALVIGFLVQYFVARPQVRVQEQVA</sequence>
<feature type="transmembrane region" description="Helical" evidence="8">
    <location>
        <begin position="338"/>
        <end position="357"/>
    </location>
</feature>
<dbReference type="InterPro" id="IPR001248">
    <property type="entry name" value="Pur-cyt_permease"/>
</dbReference>
<name>A0ABP6WTV4_9ACTN</name>
<comment type="similarity">
    <text evidence="2 7">Belongs to the purine-cytosine permease (2.A.39) family.</text>
</comment>
<keyword evidence="10" id="KW-1185">Reference proteome</keyword>
<feature type="transmembrane region" description="Helical" evidence="8">
    <location>
        <begin position="152"/>
        <end position="173"/>
    </location>
</feature>
<dbReference type="Pfam" id="PF02133">
    <property type="entry name" value="Transp_cyt_pur"/>
    <property type="match status" value="1"/>
</dbReference>
<evidence type="ECO:0000256" key="7">
    <source>
        <dbReference type="PIRNR" id="PIRNR002744"/>
    </source>
</evidence>
<feature type="transmembrane region" description="Helical" evidence="8">
    <location>
        <begin position="454"/>
        <end position="477"/>
    </location>
</feature>
<evidence type="ECO:0000313" key="10">
    <source>
        <dbReference type="Proteomes" id="UP001501222"/>
    </source>
</evidence>
<feature type="transmembrane region" description="Helical" evidence="8">
    <location>
        <begin position="369"/>
        <end position="389"/>
    </location>
</feature>
<feature type="transmembrane region" description="Helical" evidence="8">
    <location>
        <begin position="39"/>
        <end position="59"/>
    </location>
</feature>
<dbReference type="PANTHER" id="PTHR31806:SF1">
    <property type="entry name" value="PURINE-CYTOSINE PERMEASE FCY2-RELATED"/>
    <property type="match status" value="1"/>
</dbReference>
<organism evidence="9 10">
    <name type="scientific">Kribbella ginsengisoli</name>
    <dbReference type="NCBI Taxonomy" id="363865"/>
    <lineage>
        <taxon>Bacteria</taxon>
        <taxon>Bacillati</taxon>
        <taxon>Actinomycetota</taxon>
        <taxon>Actinomycetes</taxon>
        <taxon>Propionibacteriales</taxon>
        <taxon>Kribbellaceae</taxon>
        <taxon>Kribbella</taxon>
    </lineage>
</organism>
<evidence type="ECO:0000313" key="9">
    <source>
        <dbReference type="EMBL" id="GAA3555485.1"/>
    </source>
</evidence>
<proteinExistence type="inferred from homology"/>
<keyword evidence="4 8" id="KW-0812">Transmembrane</keyword>
<feature type="transmembrane region" description="Helical" evidence="8">
    <location>
        <begin position="251"/>
        <end position="276"/>
    </location>
</feature>
<feature type="transmembrane region" description="Helical" evidence="8">
    <location>
        <begin position="180"/>
        <end position="197"/>
    </location>
</feature>
<dbReference type="Gene3D" id="1.10.4160.10">
    <property type="entry name" value="Hydantoin permease"/>
    <property type="match status" value="1"/>
</dbReference>
<feature type="transmembrane region" description="Helical" evidence="8">
    <location>
        <begin position="115"/>
        <end position="140"/>
    </location>
</feature>
<comment type="caution">
    <text evidence="9">The sequence shown here is derived from an EMBL/GenBank/DDBJ whole genome shotgun (WGS) entry which is preliminary data.</text>
</comment>
<evidence type="ECO:0000256" key="6">
    <source>
        <dbReference type="ARBA" id="ARBA00023136"/>
    </source>
</evidence>
<evidence type="ECO:0000256" key="1">
    <source>
        <dbReference type="ARBA" id="ARBA00004141"/>
    </source>
</evidence>
<dbReference type="PANTHER" id="PTHR31806">
    <property type="entry name" value="PURINE-CYTOSINE PERMEASE FCY2-RELATED"/>
    <property type="match status" value="1"/>
</dbReference>
<evidence type="ECO:0000256" key="3">
    <source>
        <dbReference type="ARBA" id="ARBA00022448"/>
    </source>
</evidence>
<evidence type="ECO:0000256" key="4">
    <source>
        <dbReference type="ARBA" id="ARBA00022692"/>
    </source>
</evidence>
<evidence type="ECO:0000256" key="2">
    <source>
        <dbReference type="ARBA" id="ARBA00008974"/>
    </source>
</evidence>
<dbReference type="InterPro" id="IPR026030">
    <property type="entry name" value="Pur-cyt_permease_Fcy2/21/22"/>
</dbReference>
<feature type="transmembrane region" description="Helical" evidence="8">
    <location>
        <begin position="217"/>
        <end position="239"/>
    </location>
</feature>
<dbReference type="Proteomes" id="UP001501222">
    <property type="component" value="Unassembled WGS sequence"/>
</dbReference>
<feature type="transmembrane region" description="Helical" evidence="8">
    <location>
        <begin position="296"/>
        <end position="318"/>
    </location>
</feature>
<accession>A0ABP6WTV4</accession>